<sequence>MTPADHDDLVTVERELTALSRRLRNGARGIYEAHGLTFTEYSLLRMVDDNPGVNAAELATAAMIDKSTASRQLGALRDRGLLDRVADGRTARGRRLELTDAARTTLADIASASEAAIGALLHDWPPSDIAAFAELLHRYNSSAHPGTP</sequence>
<organism evidence="2 3">
    <name type="scientific">Gordonia spumicola</name>
    <dbReference type="NCBI Taxonomy" id="589161"/>
    <lineage>
        <taxon>Bacteria</taxon>
        <taxon>Bacillati</taxon>
        <taxon>Actinomycetota</taxon>
        <taxon>Actinomycetes</taxon>
        <taxon>Mycobacteriales</taxon>
        <taxon>Gordoniaceae</taxon>
        <taxon>Gordonia</taxon>
    </lineage>
</organism>
<dbReference type="GO" id="GO:0006950">
    <property type="term" value="P:response to stress"/>
    <property type="evidence" value="ECO:0007669"/>
    <property type="project" value="TreeGrafter"/>
</dbReference>
<dbReference type="InterPro" id="IPR036388">
    <property type="entry name" value="WH-like_DNA-bd_sf"/>
</dbReference>
<dbReference type="RefSeq" id="WP_161896027.1">
    <property type="nucleotide sequence ID" value="NZ_BJOV01000005.1"/>
</dbReference>
<comment type="caution">
    <text evidence="2">The sequence shown here is derived from an EMBL/GenBank/DDBJ whole genome shotgun (WGS) entry which is preliminary data.</text>
</comment>
<dbReference type="EMBL" id="BJOV01000005">
    <property type="protein sequence ID" value="GEE02348.1"/>
    <property type="molecule type" value="Genomic_DNA"/>
</dbReference>
<proteinExistence type="predicted"/>
<gene>
    <name evidence="2" type="ORF">nbrc107696_27940</name>
</gene>
<dbReference type="Proteomes" id="UP000444960">
    <property type="component" value="Unassembled WGS sequence"/>
</dbReference>
<dbReference type="InterPro" id="IPR039422">
    <property type="entry name" value="MarR/SlyA-like"/>
</dbReference>
<dbReference type="InterPro" id="IPR036390">
    <property type="entry name" value="WH_DNA-bd_sf"/>
</dbReference>
<dbReference type="PANTHER" id="PTHR33164">
    <property type="entry name" value="TRANSCRIPTIONAL REGULATOR, MARR FAMILY"/>
    <property type="match status" value="1"/>
</dbReference>
<protein>
    <recommendedName>
        <fullName evidence="1">HTH marR-type domain-containing protein</fullName>
    </recommendedName>
</protein>
<accession>A0A7I9VAE5</accession>
<name>A0A7I9VAE5_9ACTN</name>
<dbReference type="SUPFAM" id="SSF46785">
    <property type="entry name" value="Winged helix' DNA-binding domain"/>
    <property type="match status" value="1"/>
</dbReference>
<dbReference type="Pfam" id="PF12802">
    <property type="entry name" value="MarR_2"/>
    <property type="match status" value="1"/>
</dbReference>
<evidence type="ECO:0000313" key="3">
    <source>
        <dbReference type="Proteomes" id="UP000444960"/>
    </source>
</evidence>
<dbReference type="GO" id="GO:0003700">
    <property type="term" value="F:DNA-binding transcription factor activity"/>
    <property type="evidence" value="ECO:0007669"/>
    <property type="project" value="InterPro"/>
</dbReference>
<dbReference type="Gene3D" id="1.10.10.10">
    <property type="entry name" value="Winged helix-like DNA-binding domain superfamily/Winged helix DNA-binding domain"/>
    <property type="match status" value="1"/>
</dbReference>
<feature type="domain" description="HTH marR-type" evidence="1">
    <location>
        <begin position="9"/>
        <end position="141"/>
    </location>
</feature>
<dbReference type="SMART" id="SM00347">
    <property type="entry name" value="HTH_MARR"/>
    <property type="match status" value="1"/>
</dbReference>
<evidence type="ECO:0000259" key="1">
    <source>
        <dbReference type="PROSITE" id="PS50995"/>
    </source>
</evidence>
<keyword evidence="3" id="KW-1185">Reference proteome</keyword>
<dbReference type="InterPro" id="IPR000835">
    <property type="entry name" value="HTH_MarR-typ"/>
</dbReference>
<dbReference type="OrthoDB" id="5148120at2"/>
<evidence type="ECO:0000313" key="2">
    <source>
        <dbReference type="EMBL" id="GEE02348.1"/>
    </source>
</evidence>
<reference evidence="3" key="1">
    <citation type="submission" date="2019-06" db="EMBL/GenBank/DDBJ databases">
        <title>Gordonia isolated from sludge of a wastewater treatment plant.</title>
        <authorList>
            <person name="Tamura T."/>
            <person name="Aoyama K."/>
            <person name="Kang Y."/>
            <person name="Saito S."/>
            <person name="Akiyama N."/>
            <person name="Yazawa K."/>
            <person name="Gonoi T."/>
            <person name="Mikami Y."/>
        </authorList>
    </citation>
    <scope>NUCLEOTIDE SEQUENCE [LARGE SCALE GENOMIC DNA]</scope>
    <source>
        <strain evidence="3">NBRC 107696</strain>
    </source>
</reference>
<dbReference type="PROSITE" id="PS50995">
    <property type="entry name" value="HTH_MARR_2"/>
    <property type="match status" value="1"/>
</dbReference>
<dbReference type="PANTHER" id="PTHR33164:SF57">
    <property type="entry name" value="MARR-FAMILY TRANSCRIPTIONAL REGULATOR"/>
    <property type="match status" value="1"/>
</dbReference>
<dbReference type="AlphaFoldDB" id="A0A7I9VAE5"/>